<gene>
    <name evidence="4" type="ORF">RND15_04755</name>
</gene>
<dbReference type="InterPro" id="IPR012312">
    <property type="entry name" value="Hemerythrin-like"/>
</dbReference>
<dbReference type="EMBL" id="JAVRFD010000002">
    <property type="protein sequence ID" value="MDT0542030.1"/>
    <property type="molecule type" value="Genomic_DNA"/>
</dbReference>
<dbReference type="Gene3D" id="2.30.110.10">
    <property type="entry name" value="Electron Transport, Fmn-binding Protein, Chain A"/>
    <property type="match status" value="1"/>
</dbReference>
<dbReference type="Pfam" id="PF01814">
    <property type="entry name" value="Hemerythrin"/>
    <property type="match status" value="1"/>
</dbReference>
<evidence type="ECO:0000313" key="5">
    <source>
        <dbReference type="Proteomes" id="UP001180754"/>
    </source>
</evidence>
<evidence type="ECO:0000256" key="2">
    <source>
        <dbReference type="ARBA" id="ARBA00049106"/>
    </source>
</evidence>
<dbReference type="Proteomes" id="UP001180754">
    <property type="component" value="Unassembled WGS sequence"/>
</dbReference>
<protein>
    <submittedName>
        <fullName evidence="4">Nitroreductase/quinone reductase family protein</fullName>
    </submittedName>
</protein>
<dbReference type="CDD" id="cd12108">
    <property type="entry name" value="Hr-like"/>
    <property type="match status" value="1"/>
</dbReference>
<organism evidence="4 5">
    <name type="scientific">Streptomyces lonegramiae</name>
    <dbReference type="NCBI Taxonomy" id="3075524"/>
    <lineage>
        <taxon>Bacteria</taxon>
        <taxon>Bacillati</taxon>
        <taxon>Actinomycetota</taxon>
        <taxon>Actinomycetes</taxon>
        <taxon>Kitasatosporales</taxon>
        <taxon>Streptomycetaceae</taxon>
        <taxon>Streptomyces</taxon>
    </lineage>
</organism>
<evidence type="ECO:0000256" key="1">
    <source>
        <dbReference type="ARBA" id="ARBA00008710"/>
    </source>
</evidence>
<reference evidence="4" key="1">
    <citation type="submission" date="2024-05" db="EMBL/GenBank/DDBJ databases">
        <title>30 novel species of actinomycetes from the DSMZ collection.</title>
        <authorList>
            <person name="Nouioui I."/>
        </authorList>
    </citation>
    <scope>NUCLEOTIDE SEQUENCE</scope>
    <source>
        <strain evidence="4">DSM 41529</strain>
    </source>
</reference>
<dbReference type="Gene3D" id="1.20.120.520">
    <property type="entry name" value="nmb1532 protein domain like"/>
    <property type="match status" value="1"/>
</dbReference>
<dbReference type="NCBIfam" id="TIGR00026">
    <property type="entry name" value="hi_GC_TIGR00026"/>
    <property type="match status" value="1"/>
</dbReference>
<dbReference type="SUPFAM" id="SSF50475">
    <property type="entry name" value="FMN-binding split barrel"/>
    <property type="match status" value="1"/>
</dbReference>
<dbReference type="PANTHER" id="PTHR39428">
    <property type="entry name" value="F420H(2)-DEPENDENT QUINONE REDUCTASE RV1261C"/>
    <property type="match status" value="1"/>
</dbReference>
<feature type="domain" description="Hemerythrin-like" evidence="3">
    <location>
        <begin position="153"/>
        <end position="300"/>
    </location>
</feature>
<dbReference type="InterPro" id="IPR004378">
    <property type="entry name" value="F420H2_quin_Rdtase"/>
</dbReference>
<dbReference type="RefSeq" id="WP_311722380.1">
    <property type="nucleotide sequence ID" value="NZ_JAVRFD010000002.1"/>
</dbReference>
<comment type="catalytic activity">
    <reaction evidence="2">
        <text>oxidized coenzyme F420-(gamma-L-Glu)(n) + a quinol + H(+) = reduced coenzyme F420-(gamma-L-Glu)(n) + a quinone</text>
        <dbReference type="Rhea" id="RHEA:39663"/>
        <dbReference type="Rhea" id="RHEA-COMP:12939"/>
        <dbReference type="Rhea" id="RHEA-COMP:14378"/>
        <dbReference type="ChEBI" id="CHEBI:15378"/>
        <dbReference type="ChEBI" id="CHEBI:24646"/>
        <dbReference type="ChEBI" id="CHEBI:132124"/>
        <dbReference type="ChEBI" id="CHEBI:133980"/>
        <dbReference type="ChEBI" id="CHEBI:139511"/>
    </reaction>
</comment>
<dbReference type="Pfam" id="PF04075">
    <property type="entry name" value="F420H2_quin_red"/>
    <property type="match status" value="1"/>
</dbReference>
<evidence type="ECO:0000259" key="3">
    <source>
        <dbReference type="Pfam" id="PF01814"/>
    </source>
</evidence>
<comment type="similarity">
    <text evidence="1">Belongs to the F420H(2)-dependent quinone reductase family.</text>
</comment>
<accession>A0ABU2X7Y7</accession>
<keyword evidence="5" id="KW-1185">Reference proteome</keyword>
<proteinExistence type="inferred from homology"/>
<dbReference type="PANTHER" id="PTHR39428:SF1">
    <property type="entry name" value="F420H(2)-DEPENDENT QUINONE REDUCTASE RV1261C"/>
    <property type="match status" value="1"/>
</dbReference>
<evidence type="ECO:0000313" key="4">
    <source>
        <dbReference type="EMBL" id="MDT0542030.1"/>
    </source>
</evidence>
<dbReference type="InterPro" id="IPR012349">
    <property type="entry name" value="Split_barrel_FMN-bd"/>
</dbReference>
<comment type="caution">
    <text evidence="4">The sequence shown here is derived from an EMBL/GenBank/DDBJ whole genome shotgun (WGS) entry which is preliminary data.</text>
</comment>
<name>A0ABU2X7Y7_9ACTN</name>
<sequence length="305" mass="34367">MDLNKHVIEEFRANNGKVGGMFEGASLILLNTTGARTGRPHTTPTVYLRDGNRYLVFGSNAGGPRHPHWYHNLLANPHLTVELGTEDGAVKPFAARAVPLEGEERDRYWELQCSRDPGFRAYAEQTERTVPVVALHFLDLGANNPERNRMIGRQLVQHHSELRAELRHVRAEIDRVLARKHPADLPEPEDRPGADLASQLRRHCLTFCYALRTHHTREDGSFTAFEKQFPHLAPAIARLRREHEAVERGLAEFEALVNGDGGELPADPADAEKLRAELDRVVAGLEEHFAYEEQHLLPALEAPLR</sequence>